<organism evidence="2">
    <name type="scientific">Cladocopium goreaui</name>
    <dbReference type="NCBI Taxonomy" id="2562237"/>
    <lineage>
        <taxon>Eukaryota</taxon>
        <taxon>Sar</taxon>
        <taxon>Alveolata</taxon>
        <taxon>Dinophyceae</taxon>
        <taxon>Suessiales</taxon>
        <taxon>Symbiodiniaceae</taxon>
        <taxon>Cladocopium</taxon>
    </lineage>
</organism>
<comment type="caution">
    <text evidence="2">The sequence shown here is derived from an EMBL/GenBank/DDBJ whole genome shotgun (WGS) entry which is preliminary data.</text>
</comment>
<keyword evidence="1" id="KW-0812">Transmembrane</keyword>
<name>A0A9P1CUS9_9DINO</name>
<keyword evidence="1" id="KW-1133">Transmembrane helix</keyword>
<dbReference type="EMBL" id="CAMXCT010002426">
    <property type="protein sequence ID" value="CAI3998085.1"/>
    <property type="molecule type" value="Genomic_DNA"/>
</dbReference>
<dbReference type="EMBL" id="CAMXCT030002426">
    <property type="protein sequence ID" value="CAL4785397.1"/>
    <property type="molecule type" value="Genomic_DNA"/>
</dbReference>
<accession>A0A9P1CUS9</accession>
<gene>
    <name evidence="2" type="ORF">C1SCF055_LOCUS24415</name>
</gene>
<evidence type="ECO:0000313" key="3">
    <source>
        <dbReference type="EMBL" id="CAL4785397.1"/>
    </source>
</evidence>
<feature type="transmembrane region" description="Helical" evidence="1">
    <location>
        <begin position="98"/>
        <end position="120"/>
    </location>
</feature>
<evidence type="ECO:0000313" key="2">
    <source>
        <dbReference type="EMBL" id="CAI3998085.1"/>
    </source>
</evidence>
<evidence type="ECO:0000313" key="4">
    <source>
        <dbReference type="Proteomes" id="UP001152797"/>
    </source>
</evidence>
<dbReference type="AlphaFoldDB" id="A0A9P1CUS9"/>
<dbReference type="EMBL" id="CAMXCT020002426">
    <property type="protein sequence ID" value="CAL1151460.1"/>
    <property type="molecule type" value="Genomic_DNA"/>
</dbReference>
<keyword evidence="4" id="KW-1185">Reference proteome</keyword>
<reference evidence="3 4" key="2">
    <citation type="submission" date="2024-05" db="EMBL/GenBank/DDBJ databases">
        <authorList>
            <person name="Chen Y."/>
            <person name="Shah S."/>
            <person name="Dougan E. K."/>
            <person name="Thang M."/>
            <person name="Chan C."/>
        </authorList>
    </citation>
    <scope>NUCLEOTIDE SEQUENCE [LARGE SCALE GENOMIC DNA]</scope>
</reference>
<dbReference type="Proteomes" id="UP001152797">
    <property type="component" value="Unassembled WGS sequence"/>
</dbReference>
<keyword evidence="1" id="KW-0472">Membrane</keyword>
<evidence type="ECO:0000256" key="1">
    <source>
        <dbReference type="SAM" id="Phobius"/>
    </source>
</evidence>
<protein>
    <submittedName>
        <fullName evidence="2">Uncharacterized protein</fullName>
    </submittedName>
</protein>
<reference evidence="2" key="1">
    <citation type="submission" date="2022-10" db="EMBL/GenBank/DDBJ databases">
        <authorList>
            <person name="Chen Y."/>
            <person name="Dougan E. K."/>
            <person name="Chan C."/>
            <person name="Rhodes N."/>
            <person name="Thang M."/>
        </authorList>
    </citation>
    <scope>NUCLEOTIDE SEQUENCE</scope>
</reference>
<proteinExistence type="predicted"/>
<sequence>MVVTTDGSSLTYERLATCSVFVARGLLALGVSSKQPLLSHMRRGGLLRPFKLIRKNMLESTKMLGVKHQIAIDIFVFVDKLGQSQIIMYRSDAGTRRCLVGFIASGSGFQFPSFLFVFGWQVVNGISCTLLYPVSVYLWPLA</sequence>